<dbReference type="GO" id="GO:0030246">
    <property type="term" value="F:carbohydrate binding"/>
    <property type="evidence" value="ECO:0007669"/>
    <property type="project" value="InterPro"/>
</dbReference>
<evidence type="ECO:0000259" key="3">
    <source>
        <dbReference type="Pfam" id="PF17678"/>
    </source>
</evidence>
<dbReference type="Gene3D" id="3.30.2080.10">
    <property type="entry name" value="GH92 mannosidase domain"/>
    <property type="match status" value="1"/>
</dbReference>
<evidence type="ECO:0008006" key="6">
    <source>
        <dbReference type="Google" id="ProtNLM"/>
    </source>
</evidence>
<feature type="signal peptide" evidence="1">
    <location>
        <begin position="1"/>
        <end position="21"/>
    </location>
</feature>
<dbReference type="InterPro" id="IPR014718">
    <property type="entry name" value="GH-type_carb-bd"/>
</dbReference>
<dbReference type="GO" id="GO:0000224">
    <property type="term" value="F:peptide-N4-(N-acetyl-beta-glucosaminyl)asparagine amidase activity"/>
    <property type="evidence" value="ECO:0007669"/>
    <property type="project" value="TreeGrafter"/>
</dbReference>
<proteinExistence type="predicted"/>
<dbReference type="Gene3D" id="1.20.1610.10">
    <property type="entry name" value="alpha-1,2-mannosidases domains"/>
    <property type="match status" value="1"/>
</dbReference>
<feature type="chain" id="PRO_5039609028" description="Alpha-1,2-mannosidase" evidence="1">
    <location>
        <begin position="22"/>
        <end position="785"/>
    </location>
</feature>
<comment type="caution">
    <text evidence="4">The sequence shown here is derived from an EMBL/GenBank/DDBJ whole genome shotgun (WGS) entry which is preliminary data.</text>
</comment>
<dbReference type="PANTHER" id="PTHR12143">
    <property type="entry name" value="PEPTIDE N-GLYCANASE PNGASE -RELATED"/>
    <property type="match status" value="1"/>
</dbReference>
<dbReference type="Pfam" id="PF17678">
    <property type="entry name" value="Glyco_hydro_92N"/>
    <property type="match status" value="1"/>
</dbReference>
<dbReference type="Pfam" id="PF07971">
    <property type="entry name" value="Glyco_hydro_92"/>
    <property type="match status" value="1"/>
</dbReference>
<dbReference type="RefSeq" id="WP_190127915.1">
    <property type="nucleotide sequence ID" value="NZ_BNBD01000001.1"/>
</dbReference>
<dbReference type="PANTHER" id="PTHR12143:SF39">
    <property type="entry name" value="SECRETED PROTEIN"/>
    <property type="match status" value="1"/>
</dbReference>
<feature type="domain" description="Glycosyl hydrolase family 92" evidence="2">
    <location>
        <begin position="280"/>
        <end position="767"/>
    </location>
</feature>
<name>A0A919AY68_9ACTN</name>
<evidence type="ECO:0000256" key="1">
    <source>
        <dbReference type="SAM" id="SignalP"/>
    </source>
</evidence>
<dbReference type="AlphaFoldDB" id="A0A919AY68"/>
<dbReference type="SUPFAM" id="SSF48208">
    <property type="entry name" value="Six-hairpin glycosidases"/>
    <property type="match status" value="1"/>
</dbReference>
<dbReference type="NCBIfam" id="TIGR01180">
    <property type="entry name" value="aman2_put"/>
    <property type="match status" value="1"/>
</dbReference>
<evidence type="ECO:0000313" key="4">
    <source>
        <dbReference type="EMBL" id="GHF29196.1"/>
    </source>
</evidence>
<dbReference type="InterPro" id="IPR008928">
    <property type="entry name" value="6-hairpin_glycosidase_sf"/>
</dbReference>
<evidence type="ECO:0000313" key="5">
    <source>
        <dbReference type="Proteomes" id="UP000638313"/>
    </source>
</evidence>
<dbReference type="InterPro" id="IPR041371">
    <property type="entry name" value="GH92_N"/>
</dbReference>
<dbReference type="Gene3D" id="1.20.1050.60">
    <property type="entry name" value="alpha-1,2-mannosidase"/>
    <property type="match status" value="1"/>
</dbReference>
<dbReference type="GO" id="GO:0005975">
    <property type="term" value="P:carbohydrate metabolic process"/>
    <property type="evidence" value="ECO:0007669"/>
    <property type="project" value="InterPro"/>
</dbReference>
<reference evidence="4" key="1">
    <citation type="journal article" date="2014" name="Int. J. Syst. Evol. Microbiol.">
        <title>Complete genome sequence of Corynebacterium casei LMG S-19264T (=DSM 44701T), isolated from a smear-ripened cheese.</title>
        <authorList>
            <consortium name="US DOE Joint Genome Institute (JGI-PGF)"/>
            <person name="Walter F."/>
            <person name="Albersmeier A."/>
            <person name="Kalinowski J."/>
            <person name="Ruckert C."/>
        </authorList>
    </citation>
    <scope>NUCLEOTIDE SEQUENCE</scope>
    <source>
        <strain evidence="4">JCM 4059</strain>
    </source>
</reference>
<gene>
    <name evidence="4" type="ORF">GCM10010218_07940</name>
</gene>
<protein>
    <recommendedName>
        <fullName evidence="6">Alpha-1,2-mannosidase</fullName>
    </recommendedName>
</protein>
<dbReference type="InterPro" id="IPR050883">
    <property type="entry name" value="PNGase"/>
</dbReference>
<dbReference type="Gene3D" id="2.70.98.10">
    <property type="match status" value="1"/>
</dbReference>
<dbReference type="EMBL" id="BNBD01000001">
    <property type="protein sequence ID" value="GHF29196.1"/>
    <property type="molecule type" value="Genomic_DNA"/>
</dbReference>
<keyword evidence="5" id="KW-1185">Reference proteome</keyword>
<feature type="domain" description="Glycosyl hydrolase family 92 N-terminal" evidence="3">
    <location>
        <begin position="46"/>
        <end position="274"/>
    </location>
</feature>
<dbReference type="InterPro" id="IPR012939">
    <property type="entry name" value="Glyco_hydro_92"/>
</dbReference>
<reference evidence="4" key="2">
    <citation type="submission" date="2020-09" db="EMBL/GenBank/DDBJ databases">
        <authorList>
            <person name="Sun Q."/>
            <person name="Ohkuma M."/>
        </authorList>
    </citation>
    <scope>NUCLEOTIDE SEQUENCE</scope>
    <source>
        <strain evidence="4">JCM 4059</strain>
    </source>
</reference>
<sequence length="785" mass="85547">MRRTVHPLPHLLRRTATVALALTAVLGTTALGPQRPAAAAEDPTTLVNPFIGTRNEGNTFPGAAVPFGMVQLSPDTGHGTGYDYDETHIRGFSTVHLSGVGCRLGGDLPVLPTTGDVTETDNARYAAAFRHEDETARPGYYRVRLGSYGGITAELSATAHTGRQRYTFPATDRANVMFNAGQSLHRTVSTSIEVLDDRTVRATITGRGFCRDTRPYTVHTLTRFDRPFASWGTWSGDRTTSGSRASRSAGGRNGAWVRFDTARDRTVEATTAISYVDAAGAERNLKAEAAGFDATAAAAHSAWQRRLGDVRVTGGAPELRRTFYSSLYRAFLSPNTGSDVDGRYTGWDGRVHRAKGFTYYQNWSLWDTYRTQAQLLALLAPREARDMALSVLRIDAEGGWLPKWGYATVETNIMTGDPVTPYLTNAFHHGLLAGHEEEAYRALRKNADGVPPGGSPYAGREGNARYVKNGFVPYEPGRPPAKPGDSDLQQGASATLEYALADGMLAKMARALGHRADAARYAARSRNYRRLFDPATGFFRPRDAAGAFTGDAAPARSPGFHEGTAWQYQWLVPQDMPGLVRLLGGPAATEKRLDSFFALDRLLADPARTAREVWVNGPYDYYNADKYNPQNEPDLIAPYAYLSAGRPWKTTDVVHAALTLFTDAPSGMTGNDDLGTMSAWMVLSAIGVYPVQPGADVWGLSTPVFDRVELRLDRRWYPRGRFTVSAPGTSRTDRYVTAVRLDGRAHDRTYLTTAQLRRSDRLEFTVGARPSGWGTGAGAAPPAIG</sequence>
<evidence type="ECO:0000259" key="2">
    <source>
        <dbReference type="Pfam" id="PF07971"/>
    </source>
</evidence>
<keyword evidence="1" id="KW-0732">Signal</keyword>
<dbReference type="GO" id="GO:0006516">
    <property type="term" value="P:glycoprotein catabolic process"/>
    <property type="evidence" value="ECO:0007669"/>
    <property type="project" value="TreeGrafter"/>
</dbReference>
<accession>A0A919AY68</accession>
<organism evidence="4 5">
    <name type="scientific">Streptomyces mashuensis</name>
    <dbReference type="NCBI Taxonomy" id="33904"/>
    <lineage>
        <taxon>Bacteria</taxon>
        <taxon>Bacillati</taxon>
        <taxon>Actinomycetota</taxon>
        <taxon>Actinomycetes</taxon>
        <taxon>Kitasatosporales</taxon>
        <taxon>Streptomycetaceae</taxon>
        <taxon>Streptomyces</taxon>
    </lineage>
</organism>
<dbReference type="GO" id="GO:0005829">
    <property type="term" value="C:cytosol"/>
    <property type="evidence" value="ECO:0007669"/>
    <property type="project" value="TreeGrafter"/>
</dbReference>
<dbReference type="InterPro" id="IPR005887">
    <property type="entry name" value="GH92_a_mannosidase_put"/>
</dbReference>
<dbReference type="Proteomes" id="UP000638313">
    <property type="component" value="Unassembled WGS sequence"/>
</dbReference>